<evidence type="ECO:0000256" key="1">
    <source>
        <dbReference type="SAM" id="MobiDB-lite"/>
    </source>
</evidence>
<dbReference type="GeneID" id="3660416"/>
<organism evidence="2 3">
    <name type="scientific">Trypanosoma brucei brucei (strain 927/4 GUTat10.1)</name>
    <dbReference type="NCBI Taxonomy" id="185431"/>
    <lineage>
        <taxon>Eukaryota</taxon>
        <taxon>Discoba</taxon>
        <taxon>Euglenozoa</taxon>
        <taxon>Kinetoplastea</taxon>
        <taxon>Metakinetoplastina</taxon>
        <taxon>Trypanosomatida</taxon>
        <taxon>Trypanosomatidae</taxon>
        <taxon>Trypanosoma</taxon>
    </lineage>
</organism>
<feature type="region of interest" description="Disordered" evidence="1">
    <location>
        <begin position="1"/>
        <end position="32"/>
    </location>
</feature>
<accession>Q38FK3</accession>
<name>Q38FK3_TRYB2</name>
<evidence type="ECO:0000313" key="2">
    <source>
        <dbReference type="EMBL" id="EAN76417.1"/>
    </source>
</evidence>
<proteinExistence type="predicted"/>
<dbReference type="AlphaFoldDB" id="Q38FK3"/>
<reference evidence="2 3" key="1">
    <citation type="journal article" date="2005" name="Science">
        <title>Comparative genomics of trypanosomatid parasitic protozoa.</title>
        <authorList>
            <person name="El-Sayed N.M."/>
            <person name="Myler P.J."/>
            <person name="Blandin G."/>
            <person name="Berriman M."/>
            <person name="Crabtree J."/>
            <person name="Aggarwal G."/>
            <person name="Caler E."/>
            <person name="Renauld H."/>
            <person name="Worthey E.A."/>
            <person name="Hertz-Fowler C."/>
            <person name="Ghedin E."/>
            <person name="Peacock C."/>
            <person name="Bartholomeu D.C."/>
            <person name="Haas B.J."/>
            <person name="Tran A.N."/>
            <person name="Wortman J.R."/>
            <person name="Alsmark U.C."/>
            <person name="Angiuoli S."/>
            <person name="Anupama A."/>
            <person name="Badger J."/>
            <person name="Bringaud F."/>
            <person name="Cadag E."/>
            <person name="Carlton J.M."/>
            <person name="Cerqueira G.C."/>
            <person name="Creasy T."/>
            <person name="Delcher A.L."/>
            <person name="Djikeng A."/>
            <person name="Embley T.M."/>
            <person name="Hauser C."/>
            <person name="Ivens A.C."/>
            <person name="Kummerfeld S.K."/>
            <person name="Pereira-Leal J.B."/>
            <person name="Nilsson D."/>
            <person name="Peterson J."/>
            <person name="Salzberg S.L."/>
            <person name="Shallom J."/>
            <person name="Silva J.C."/>
            <person name="Sundaram J."/>
            <person name="Westenberger S."/>
            <person name="White O."/>
            <person name="Melville S.E."/>
            <person name="Donelson J.E."/>
            <person name="Andersson B."/>
            <person name="Stuart K.D."/>
            <person name="Hall N."/>
        </authorList>
    </citation>
    <scope>NUCLEOTIDE SEQUENCE [LARGE SCALE GENOMIC DNA]</scope>
    <source>
        <strain evidence="2 3">927/4 GUTat10.1</strain>
    </source>
</reference>
<protein>
    <submittedName>
        <fullName evidence="2">Uncharacterized protein</fullName>
    </submittedName>
</protein>
<dbReference type="KEGG" id="tbr:Tb09.160.1880"/>
<dbReference type="RefSeq" id="XP_803628.1">
    <property type="nucleotide sequence ID" value="XM_798535.1"/>
</dbReference>
<reference evidence="2 3" key="2">
    <citation type="journal article" date="2005" name="Science">
        <title>The genome of the African trypanosome Trypanosoma brucei.</title>
        <authorList>
            <person name="Berriman M."/>
            <person name="Ghedin E."/>
            <person name="Hertz-Fowler C."/>
            <person name="Blandin G."/>
            <person name="Renauld H."/>
            <person name="Bartholomeu D.C."/>
            <person name="Lennard N.J."/>
            <person name="Caler E."/>
            <person name="Hamlin N.E."/>
            <person name="Haas B."/>
            <person name="Bohme U."/>
            <person name="Hannick L."/>
            <person name="Aslett M.A."/>
            <person name="Shallom J."/>
            <person name="Marcello L."/>
            <person name="Hou L."/>
            <person name="Wickstead B."/>
            <person name="Alsmark U.C."/>
            <person name="Arrowsmith C."/>
            <person name="Atkin R.J."/>
            <person name="Barron A.J."/>
            <person name="Bringaud F."/>
            <person name="Brooks K."/>
            <person name="Carrington M."/>
            <person name="Cherevach I."/>
            <person name="Chillingworth T.J."/>
            <person name="Churcher C."/>
            <person name="Clark L.N."/>
            <person name="Corton C.H."/>
            <person name="Cronin A."/>
            <person name="Davies R.M."/>
            <person name="Doggett J."/>
            <person name="Djikeng A."/>
            <person name="Feldblyum T."/>
            <person name="Field M.C."/>
            <person name="Fraser A."/>
            <person name="Goodhead I."/>
            <person name="Hance Z."/>
            <person name="Harper D."/>
            <person name="Harris B.R."/>
            <person name="Hauser H."/>
            <person name="Hostetler J."/>
            <person name="Ivens A."/>
            <person name="Jagels K."/>
            <person name="Johnson D."/>
            <person name="Johnson J."/>
            <person name="Jones K."/>
            <person name="Kerhornou A.X."/>
            <person name="Koo H."/>
            <person name="Larke N."/>
            <person name="Landfear S."/>
            <person name="Larkin C."/>
            <person name="Leech V."/>
            <person name="Line A."/>
            <person name="Lord A."/>
            <person name="Macleod A."/>
            <person name="Mooney P.J."/>
            <person name="Moule S."/>
            <person name="Martin D.M."/>
            <person name="Morgan G.W."/>
            <person name="Mungall K."/>
            <person name="Norbertczak H."/>
            <person name="Ormond D."/>
            <person name="Pai G."/>
            <person name="Peacock C.S."/>
            <person name="Peterson J."/>
            <person name="Quail M.A."/>
            <person name="Rabbinowitsch E."/>
            <person name="Rajandream M.A."/>
            <person name="Reitter C."/>
            <person name="Salzberg S.L."/>
            <person name="Sanders M."/>
            <person name="Schobel S."/>
            <person name="Sharp S."/>
            <person name="Simmonds M."/>
            <person name="Simpson A.J."/>
            <person name="Tallon L."/>
            <person name="Turner C.M."/>
            <person name="Tait A."/>
            <person name="Tivey A.R."/>
            <person name="Van Aken S."/>
            <person name="Walker D."/>
            <person name="Wanless D."/>
            <person name="Wang S."/>
            <person name="White B."/>
            <person name="White O."/>
            <person name="Whitehead S."/>
            <person name="Woodward J."/>
            <person name="Wortman J."/>
            <person name="Adams M.D."/>
            <person name="Embley T.M."/>
            <person name="Gull K."/>
            <person name="Ullu E."/>
            <person name="Barry J.D."/>
            <person name="Fairlamb A.H."/>
            <person name="Opperdoes F."/>
            <person name="Barrell B.G."/>
            <person name="Donelson J.E."/>
            <person name="Hall N."/>
            <person name="Fraser C.M."/>
            <person name="Melville S.E."/>
            <person name="El-Sayed N.M."/>
        </authorList>
    </citation>
    <scope>NUCLEOTIDE SEQUENCE [LARGE SCALE GENOMIC DNA]</scope>
    <source>
        <strain evidence="2 3">927/4 GUTat10.1</strain>
    </source>
</reference>
<evidence type="ECO:0000313" key="3">
    <source>
        <dbReference type="Proteomes" id="UP000008524"/>
    </source>
</evidence>
<dbReference type="PaxDb" id="5691-EAN76417"/>
<sequence length="113" mass="13033">MGLAKMENETDASASNIERKRHAAQRRTSLYGGARLQRCQEKRYKMSISNKNGLKRQRPSLVQCFQAATAGFGNRTTRQHHSTHQLVMACATMPSKRYKHVLRVYRRVKTLLE</sequence>
<gene>
    <name evidence="2" type="ORF">Tb09.160.1880</name>
</gene>
<dbReference type="EMBL" id="CM000207">
    <property type="protein sequence ID" value="EAN76417.1"/>
    <property type="molecule type" value="Genomic_DNA"/>
</dbReference>
<dbReference type="InParanoid" id="Q38FK3"/>
<keyword evidence="3" id="KW-1185">Reference proteome</keyword>
<dbReference type="Proteomes" id="UP000008524">
    <property type="component" value="Chromosome 9"/>
</dbReference>